<evidence type="ECO:0000256" key="13">
    <source>
        <dbReference type="ARBA" id="ARBA00022840"/>
    </source>
</evidence>
<dbReference type="SUPFAM" id="SSF47384">
    <property type="entry name" value="Homodimeric domain of signal transducing histidine kinase"/>
    <property type="match status" value="1"/>
</dbReference>
<keyword evidence="5" id="KW-0813">Transport</keyword>
<dbReference type="EC" id="2.7.13.3" evidence="3"/>
<dbReference type="InterPro" id="IPR003594">
    <property type="entry name" value="HATPase_dom"/>
</dbReference>
<evidence type="ECO:0000256" key="8">
    <source>
        <dbReference type="ARBA" id="ARBA00022592"/>
    </source>
</evidence>
<dbReference type="InterPro" id="IPR050351">
    <property type="entry name" value="BphY/WalK/GraS-like"/>
</dbReference>
<dbReference type="SUPFAM" id="SSF55874">
    <property type="entry name" value="ATPase domain of HSP90 chaperone/DNA topoisomerase II/histidine kinase"/>
    <property type="match status" value="1"/>
</dbReference>
<dbReference type="Gene3D" id="3.30.565.10">
    <property type="entry name" value="Histidine kinase-like ATPase, C-terminal domain"/>
    <property type="match status" value="1"/>
</dbReference>
<feature type="domain" description="Histidine kinase" evidence="18">
    <location>
        <begin position="213"/>
        <end position="428"/>
    </location>
</feature>
<dbReference type="InterPro" id="IPR021766">
    <property type="entry name" value="PhoR_N"/>
</dbReference>
<dbReference type="NCBIfam" id="TIGR02966">
    <property type="entry name" value="phoR_proteo"/>
    <property type="match status" value="1"/>
</dbReference>
<keyword evidence="7" id="KW-0597">Phosphoprotein</keyword>
<evidence type="ECO:0000256" key="9">
    <source>
        <dbReference type="ARBA" id="ARBA00022679"/>
    </source>
</evidence>
<keyword evidence="12 19" id="KW-0418">Kinase</keyword>
<keyword evidence="16" id="KW-0472">Membrane</keyword>
<dbReference type="InterPro" id="IPR036097">
    <property type="entry name" value="HisK_dim/P_sf"/>
</dbReference>
<evidence type="ECO:0000256" key="11">
    <source>
        <dbReference type="ARBA" id="ARBA00022741"/>
    </source>
</evidence>
<dbReference type="InterPro" id="IPR000014">
    <property type="entry name" value="PAS"/>
</dbReference>
<dbReference type="InterPro" id="IPR003661">
    <property type="entry name" value="HisK_dim/P_dom"/>
</dbReference>
<evidence type="ECO:0000256" key="16">
    <source>
        <dbReference type="ARBA" id="ARBA00023136"/>
    </source>
</evidence>
<keyword evidence="6" id="KW-1003">Cell membrane</keyword>
<comment type="function">
    <text evidence="17">Member of the two-component regulatory system PhoR/PhoB involved in the phosphate regulon genes expression. PhoR may function as a membrane-associated protein kinase that phosphorylates PhoB in response to environmental signals.</text>
</comment>
<sequence length="437" mass="49239">MNIIWARSLVSLVLLALLCVVVGVFVNTKAALSIAVLALLAQGIFSTFHKQRLWRLLDAPVYGEVPSAPGIWGEIYYRLHKLAKRWHAQVRQVEQQHSRFIQAIQASPNGVAMLDDHDQIEWCNEISEEHFGLDAKRDLRQHITHLVRHPDFVRYLNSHHYEEMLIMRGMGEKRQNVLSVQVFPYGENRKLVLSQDITELERTDAMRRDFVANVSHELKTPLTVLSGFLETMRELPLDESERVRYLDLMMQQAQRMQHIVSDLLVLATLEGDNKPPSNQMVDMRAVLRHLQDDAQSLSGGRHRIGFDSDEALTVTGVETEILSAFGNLVTNAIRYTPDGGSINVSWHAQGGQAVFTVCDSGLGIPAADIPRLTERFYRVDRSRSRDTGGTGLGLAIVKHVLQRHDAQLDVKSEEGRGSTFTVRFPVARSARLQSTAA</sequence>
<evidence type="ECO:0000256" key="10">
    <source>
        <dbReference type="ARBA" id="ARBA00022692"/>
    </source>
</evidence>
<dbReference type="Gene3D" id="3.30.450.20">
    <property type="entry name" value="PAS domain"/>
    <property type="match status" value="1"/>
</dbReference>
<keyword evidence="15" id="KW-0902">Two-component regulatory system</keyword>
<dbReference type="InterPro" id="IPR004358">
    <property type="entry name" value="Sig_transdc_His_kin-like_C"/>
</dbReference>
<dbReference type="SUPFAM" id="SSF55785">
    <property type="entry name" value="PYP-like sensor domain (PAS domain)"/>
    <property type="match status" value="1"/>
</dbReference>
<dbReference type="SMART" id="SM00388">
    <property type="entry name" value="HisKA"/>
    <property type="match status" value="1"/>
</dbReference>
<evidence type="ECO:0000256" key="14">
    <source>
        <dbReference type="ARBA" id="ARBA00022989"/>
    </source>
</evidence>
<dbReference type="PANTHER" id="PTHR45453:SF1">
    <property type="entry name" value="PHOSPHATE REGULON SENSOR PROTEIN PHOR"/>
    <property type="match status" value="1"/>
</dbReference>
<dbReference type="PROSITE" id="PS50109">
    <property type="entry name" value="HIS_KIN"/>
    <property type="match status" value="1"/>
</dbReference>
<dbReference type="Pfam" id="PF00512">
    <property type="entry name" value="HisKA"/>
    <property type="match status" value="1"/>
</dbReference>
<dbReference type="PRINTS" id="PR00344">
    <property type="entry name" value="BCTRLSENSOR"/>
</dbReference>
<comment type="catalytic activity">
    <reaction evidence="1">
        <text>ATP + protein L-histidine = ADP + protein N-phospho-L-histidine.</text>
        <dbReference type="EC" id="2.7.13.3"/>
    </reaction>
</comment>
<gene>
    <name evidence="19" type="primary">phoR</name>
    <name evidence="19" type="ORF">V4C56_22540</name>
</gene>
<evidence type="ECO:0000256" key="3">
    <source>
        <dbReference type="ARBA" id="ARBA00012438"/>
    </source>
</evidence>
<keyword evidence="8" id="KW-0592">Phosphate transport</keyword>
<comment type="subcellular location">
    <subcellularLocation>
        <location evidence="2">Cell membrane</location>
    </subcellularLocation>
</comment>
<dbReference type="InterPro" id="IPR014310">
    <property type="entry name" value="Sig_transdc_His_kinase_PhoR"/>
</dbReference>
<dbReference type="CDD" id="cd00082">
    <property type="entry name" value="HisKA"/>
    <property type="match status" value="1"/>
</dbReference>
<dbReference type="Pfam" id="PF11808">
    <property type="entry name" value="PhoR"/>
    <property type="match status" value="1"/>
</dbReference>
<comment type="caution">
    <text evidence="19">The sequence shown here is derived from an EMBL/GenBank/DDBJ whole genome shotgun (WGS) entry which is preliminary data.</text>
</comment>
<organism evidence="19 20">
    <name type="scientific">Paraburkholderia azotifigens</name>
    <dbReference type="NCBI Taxonomy" id="2057004"/>
    <lineage>
        <taxon>Bacteria</taxon>
        <taxon>Pseudomonadati</taxon>
        <taxon>Pseudomonadota</taxon>
        <taxon>Betaproteobacteria</taxon>
        <taxon>Burkholderiales</taxon>
        <taxon>Burkholderiaceae</taxon>
        <taxon>Paraburkholderia</taxon>
    </lineage>
</organism>
<accession>A0ABU9R5Y5</accession>
<dbReference type="InterPro" id="IPR005467">
    <property type="entry name" value="His_kinase_dom"/>
</dbReference>
<evidence type="ECO:0000256" key="15">
    <source>
        <dbReference type="ARBA" id="ARBA00023012"/>
    </source>
</evidence>
<dbReference type="EMBL" id="JAZHGA010000016">
    <property type="protein sequence ID" value="MEM5342389.1"/>
    <property type="molecule type" value="Genomic_DNA"/>
</dbReference>
<dbReference type="SMART" id="SM00387">
    <property type="entry name" value="HATPase_c"/>
    <property type="match status" value="1"/>
</dbReference>
<dbReference type="Proteomes" id="UP001481677">
    <property type="component" value="Unassembled WGS sequence"/>
</dbReference>
<evidence type="ECO:0000256" key="12">
    <source>
        <dbReference type="ARBA" id="ARBA00022777"/>
    </source>
</evidence>
<keyword evidence="9" id="KW-0808">Transferase</keyword>
<evidence type="ECO:0000256" key="6">
    <source>
        <dbReference type="ARBA" id="ARBA00022475"/>
    </source>
</evidence>
<evidence type="ECO:0000256" key="4">
    <source>
        <dbReference type="ARBA" id="ARBA00019665"/>
    </source>
</evidence>
<evidence type="ECO:0000256" key="5">
    <source>
        <dbReference type="ARBA" id="ARBA00022448"/>
    </source>
</evidence>
<dbReference type="RefSeq" id="WP_028367731.1">
    <property type="nucleotide sequence ID" value="NZ_JAZHFZ010000012.1"/>
</dbReference>
<evidence type="ECO:0000313" key="20">
    <source>
        <dbReference type="Proteomes" id="UP001481677"/>
    </source>
</evidence>
<dbReference type="Pfam" id="PF02518">
    <property type="entry name" value="HATPase_c"/>
    <property type="match status" value="1"/>
</dbReference>
<keyword evidence="20" id="KW-1185">Reference proteome</keyword>
<evidence type="ECO:0000256" key="1">
    <source>
        <dbReference type="ARBA" id="ARBA00000085"/>
    </source>
</evidence>
<protein>
    <recommendedName>
        <fullName evidence="4">Phosphate regulon sensor protein PhoR</fullName>
        <ecNumber evidence="3">2.7.13.3</ecNumber>
    </recommendedName>
</protein>
<evidence type="ECO:0000259" key="18">
    <source>
        <dbReference type="PROSITE" id="PS50109"/>
    </source>
</evidence>
<proteinExistence type="predicted"/>
<evidence type="ECO:0000256" key="2">
    <source>
        <dbReference type="ARBA" id="ARBA00004236"/>
    </source>
</evidence>
<keyword evidence="13" id="KW-0067">ATP-binding</keyword>
<dbReference type="GO" id="GO:0016301">
    <property type="term" value="F:kinase activity"/>
    <property type="evidence" value="ECO:0007669"/>
    <property type="project" value="UniProtKB-KW"/>
</dbReference>
<reference evidence="19 20" key="1">
    <citation type="submission" date="2024-01" db="EMBL/GenBank/DDBJ databases">
        <title>The diversity of rhizobia nodulating Mimosa spp. in eleven states of Brazil covering several biomes is determined by host plant, location, and edaphic factors.</title>
        <authorList>
            <person name="Rouws L."/>
            <person name="Barauna A."/>
            <person name="Beukes C."/>
            <person name="De Faria S.M."/>
            <person name="Gross E."/>
            <person name="Dos Reis Junior F.B."/>
            <person name="Simon M."/>
            <person name="Maluk M."/>
            <person name="Odee D.W."/>
            <person name="Kenicer G."/>
            <person name="Young J.P.W."/>
            <person name="Reis V.M."/>
            <person name="Zilli J."/>
            <person name="James E.K."/>
        </authorList>
    </citation>
    <scope>NUCLEOTIDE SEQUENCE [LARGE SCALE GENOMIC DNA]</scope>
    <source>
        <strain evidence="19 20">JPY530</strain>
    </source>
</reference>
<name>A0ABU9R5Y5_9BURK</name>
<evidence type="ECO:0000313" key="19">
    <source>
        <dbReference type="EMBL" id="MEM5342389.1"/>
    </source>
</evidence>
<dbReference type="InterPro" id="IPR035965">
    <property type="entry name" value="PAS-like_dom_sf"/>
</dbReference>
<dbReference type="InterPro" id="IPR036890">
    <property type="entry name" value="HATPase_C_sf"/>
</dbReference>
<keyword evidence="11" id="KW-0547">Nucleotide-binding</keyword>
<dbReference type="PANTHER" id="PTHR45453">
    <property type="entry name" value="PHOSPHATE REGULON SENSOR PROTEIN PHOR"/>
    <property type="match status" value="1"/>
</dbReference>
<keyword evidence="10" id="KW-0812">Transmembrane</keyword>
<evidence type="ECO:0000256" key="7">
    <source>
        <dbReference type="ARBA" id="ARBA00022553"/>
    </source>
</evidence>
<keyword evidence="14" id="KW-1133">Transmembrane helix</keyword>
<dbReference type="Gene3D" id="1.10.287.130">
    <property type="match status" value="1"/>
</dbReference>
<dbReference type="SMART" id="SM00091">
    <property type="entry name" value="PAS"/>
    <property type="match status" value="1"/>
</dbReference>
<evidence type="ECO:0000256" key="17">
    <source>
        <dbReference type="ARBA" id="ARBA00025207"/>
    </source>
</evidence>